<evidence type="ECO:0000256" key="1">
    <source>
        <dbReference type="SAM" id="Phobius"/>
    </source>
</evidence>
<dbReference type="Proteomes" id="UP000663855">
    <property type="component" value="Unassembled WGS sequence"/>
</dbReference>
<evidence type="ECO:0000313" key="6">
    <source>
        <dbReference type="EMBL" id="CAF4261849.1"/>
    </source>
</evidence>
<dbReference type="Proteomes" id="UP000663866">
    <property type="component" value="Unassembled WGS sequence"/>
</dbReference>
<sequence>MVVQLLSIACLYIIMNGSPFIVIGIQVLYSKTFGAVERYLYLFDLYHFLTLFLSFVCLGSLGDVRTKIDSLSRKIHCHCSIRSSRADINHGQTDGTIEMGMTNMPTVNIQ</sequence>
<keyword evidence="1" id="KW-0812">Transmembrane</keyword>
<name>A0A815DK85_9BILA</name>
<dbReference type="Proteomes" id="UP000676336">
    <property type="component" value="Unassembled WGS sequence"/>
</dbReference>
<reference evidence="2" key="1">
    <citation type="submission" date="2021-02" db="EMBL/GenBank/DDBJ databases">
        <authorList>
            <person name="Nowell W R."/>
        </authorList>
    </citation>
    <scope>NUCLEOTIDE SEQUENCE</scope>
</reference>
<organism evidence="2 7">
    <name type="scientific">Rotaria magnacalcarata</name>
    <dbReference type="NCBI Taxonomy" id="392030"/>
    <lineage>
        <taxon>Eukaryota</taxon>
        <taxon>Metazoa</taxon>
        <taxon>Spiralia</taxon>
        <taxon>Gnathifera</taxon>
        <taxon>Rotifera</taxon>
        <taxon>Eurotatoria</taxon>
        <taxon>Bdelloidea</taxon>
        <taxon>Philodinida</taxon>
        <taxon>Philodinidae</taxon>
        <taxon>Rotaria</taxon>
    </lineage>
</organism>
<keyword evidence="8" id="KW-1185">Reference proteome</keyword>
<dbReference type="AlphaFoldDB" id="A0A815DK85"/>
<evidence type="ECO:0000313" key="2">
    <source>
        <dbReference type="EMBL" id="CAF1299378.1"/>
    </source>
</evidence>
<comment type="caution">
    <text evidence="2">The sequence shown here is derived from an EMBL/GenBank/DDBJ whole genome shotgun (WGS) entry which is preliminary data.</text>
</comment>
<dbReference type="EMBL" id="CAJNOV010007818">
    <property type="protein sequence ID" value="CAF1299378.1"/>
    <property type="molecule type" value="Genomic_DNA"/>
</dbReference>
<accession>A0A815DK85</accession>
<keyword evidence="1" id="KW-0472">Membrane</keyword>
<keyword evidence="1" id="KW-1133">Transmembrane helix</keyword>
<evidence type="ECO:0000313" key="4">
    <source>
        <dbReference type="EMBL" id="CAF2136406.1"/>
    </source>
</evidence>
<feature type="transmembrane region" description="Helical" evidence="1">
    <location>
        <begin position="6"/>
        <end position="29"/>
    </location>
</feature>
<dbReference type="EMBL" id="CAJNRE010007096">
    <property type="protein sequence ID" value="CAF2062430.1"/>
    <property type="molecule type" value="Genomic_DNA"/>
</dbReference>
<dbReference type="Proteomes" id="UP000663856">
    <property type="component" value="Unassembled WGS sequence"/>
</dbReference>
<dbReference type="EMBL" id="CAJOBI010000158">
    <property type="protein sequence ID" value="CAF3799759.1"/>
    <property type="molecule type" value="Genomic_DNA"/>
</dbReference>
<evidence type="ECO:0000313" key="8">
    <source>
        <dbReference type="Proteomes" id="UP000663866"/>
    </source>
</evidence>
<proteinExistence type="predicted"/>
<evidence type="ECO:0000313" key="3">
    <source>
        <dbReference type="EMBL" id="CAF2062430.1"/>
    </source>
</evidence>
<protein>
    <submittedName>
        <fullName evidence="2">Uncharacterized protein</fullName>
    </submittedName>
</protein>
<dbReference type="Proteomes" id="UP000663824">
    <property type="component" value="Unassembled WGS sequence"/>
</dbReference>
<gene>
    <name evidence="2" type="ORF">CJN711_LOCUS16847</name>
    <name evidence="3" type="ORF">MBJ925_LOCUS15186</name>
    <name evidence="6" type="ORF">OVN521_LOCUS29605</name>
    <name evidence="5" type="ORF">SMN809_LOCUS1106</name>
    <name evidence="4" type="ORF">WKI299_LOCUS27413</name>
</gene>
<feature type="transmembrane region" description="Helical" evidence="1">
    <location>
        <begin position="41"/>
        <end position="62"/>
    </location>
</feature>
<evidence type="ECO:0000313" key="5">
    <source>
        <dbReference type="EMBL" id="CAF3799759.1"/>
    </source>
</evidence>
<evidence type="ECO:0000313" key="7">
    <source>
        <dbReference type="Proteomes" id="UP000663855"/>
    </source>
</evidence>
<dbReference type="EMBL" id="CAJOBG010009235">
    <property type="protein sequence ID" value="CAF4261849.1"/>
    <property type="molecule type" value="Genomic_DNA"/>
</dbReference>
<dbReference type="EMBL" id="CAJNRF010011984">
    <property type="protein sequence ID" value="CAF2136406.1"/>
    <property type="molecule type" value="Genomic_DNA"/>
</dbReference>